<accession>A0A348HHG4</accession>
<keyword evidence="1" id="KW-1133">Transmembrane helix</keyword>
<evidence type="ECO:0000313" key="2">
    <source>
        <dbReference type="EMBL" id="BBG31066.1"/>
    </source>
</evidence>
<name>A0A348HHG4_9GAMM</name>
<dbReference type="InterPro" id="IPR043130">
    <property type="entry name" value="CDP-OH_PTrfase_TM_dom"/>
</dbReference>
<feature type="transmembrane region" description="Helical" evidence="1">
    <location>
        <begin position="143"/>
        <end position="163"/>
    </location>
</feature>
<dbReference type="Pfam" id="PF01066">
    <property type="entry name" value="CDP-OH_P_transf"/>
    <property type="match status" value="1"/>
</dbReference>
<keyword evidence="1" id="KW-0812">Transmembrane</keyword>
<gene>
    <name evidence="2" type="ORF">ZBT109_2334</name>
</gene>
<dbReference type="Gene3D" id="1.20.120.1760">
    <property type="match status" value="1"/>
</dbReference>
<dbReference type="AlphaFoldDB" id="A0A348HHG4"/>
<dbReference type="STRING" id="1123510.GCA_000620025_01884"/>
<dbReference type="GO" id="GO:0008654">
    <property type="term" value="P:phospholipid biosynthetic process"/>
    <property type="evidence" value="ECO:0007669"/>
    <property type="project" value="InterPro"/>
</dbReference>
<dbReference type="GO" id="GO:0016780">
    <property type="term" value="F:phosphotransferase activity, for other substituted phosphate groups"/>
    <property type="evidence" value="ECO:0007669"/>
    <property type="project" value="InterPro"/>
</dbReference>
<feature type="transmembrane region" description="Helical" evidence="1">
    <location>
        <begin position="61"/>
        <end position="78"/>
    </location>
</feature>
<dbReference type="GO" id="GO:0016020">
    <property type="term" value="C:membrane"/>
    <property type="evidence" value="ECO:0007669"/>
    <property type="project" value="InterPro"/>
</dbReference>
<evidence type="ECO:0000313" key="3">
    <source>
        <dbReference type="Proteomes" id="UP000267342"/>
    </source>
</evidence>
<dbReference type="Proteomes" id="UP000267342">
    <property type="component" value="Chromosome"/>
</dbReference>
<protein>
    <submittedName>
        <fullName evidence="2">Phosphatidylglycerophosphate synthase</fullName>
    </submittedName>
</protein>
<dbReference type="KEGG" id="zpl:ZBT109_2334"/>
<dbReference type="EMBL" id="AP018933">
    <property type="protein sequence ID" value="BBG31066.1"/>
    <property type="molecule type" value="Genomic_DNA"/>
</dbReference>
<reference evidence="2 3" key="1">
    <citation type="submission" date="2018-09" db="EMBL/GenBank/DDBJ databases">
        <title>Zymobacter palmae IAM14233 (=T109) whole genome analysis.</title>
        <authorList>
            <person name="Yanase H."/>
        </authorList>
    </citation>
    <scope>NUCLEOTIDE SEQUENCE [LARGE SCALE GENOMIC DNA]</scope>
    <source>
        <strain evidence="2 3">IAM14233</strain>
    </source>
</reference>
<sequence>MLNLHCLRRWPDKGFAILRHHSCHSSGGTLMTLYDIKPRFQALLRPLLRCLHARGVTANQVTLLALVMSVIAGVAFALSPSPVFLIALPVFLFVRMALNAIDGMLAREFNQQSRLGALLNELGDVISDAALYLPFALLPFSSGMLVVLMVILAILTEFSGILVQTQIGKRNYAGPCGKSDRALIFGAWGLCIALWPSLLAYNNIVWCVVCILLGWTVVNRCRAALAAE</sequence>
<organism evidence="2 3">
    <name type="scientific">Zymobacter palmae</name>
    <dbReference type="NCBI Taxonomy" id="33074"/>
    <lineage>
        <taxon>Bacteria</taxon>
        <taxon>Pseudomonadati</taxon>
        <taxon>Pseudomonadota</taxon>
        <taxon>Gammaproteobacteria</taxon>
        <taxon>Oceanospirillales</taxon>
        <taxon>Halomonadaceae</taxon>
        <taxon>Zymobacter group</taxon>
        <taxon>Zymobacter</taxon>
    </lineage>
</organism>
<dbReference type="InterPro" id="IPR000462">
    <property type="entry name" value="CDP-OH_P_trans"/>
</dbReference>
<keyword evidence="3" id="KW-1185">Reference proteome</keyword>
<proteinExistence type="predicted"/>
<feature type="transmembrane region" description="Helical" evidence="1">
    <location>
        <begin position="183"/>
        <end position="215"/>
    </location>
</feature>
<keyword evidence="1" id="KW-0472">Membrane</keyword>
<evidence type="ECO:0000256" key="1">
    <source>
        <dbReference type="SAM" id="Phobius"/>
    </source>
</evidence>